<keyword evidence="9" id="KW-0325">Glycoprotein</keyword>
<dbReference type="GO" id="GO:0000139">
    <property type="term" value="C:Golgi membrane"/>
    <property type="evidence" value="ECO:0007669"/>
    <property type="project" value="UniProtKB-SubCell"/>
</dbReference>
<dbReference type="Proteomes" id="UP000886611">
    <property type="component" value="Unassembled WGS sequence"/>
</dbReference>
<protein>
    <submittedName>
        <fullName evidence="11">G3ST3 sulfotransferase</fullName>
    </submittedName>
</protein>
<gene>
    <name evidence="11" type="primary">Gal3st3_0</name>
    <name evidence="11" type="ORF">GTO96_0004595</name>
</gene>
<proteinExistence type="inferred from homology"/>
<evidence type="ECO:0000256" key="7">
    <source>
        <dbReference type="ARBA" id="ARBA00023034"/>
    </source>
</evidence>
<keyword evidence="4" id="KW-0812">Transmembrane</keyword>
<dbReference type="GO" id="GO:0009247">
    <property type="term" value="P:glycolipid biosynthetic process"/>
    <property type="evidence" value="ECO:0007669"/>
    <property type="project" value="InterPro"/>
</dbReference>
<dbReference type="Gene3D" id="3.40.50.300">
    <property type="entry name" value="P-loop containing nucleotide triphosphate hydrolases"/>
    <property type="match status" value="1"/>
</dbReference>
<dbReference type="PANTHER" id="PTHR14647">
    <property type="entry name" value="GALACTOSE-3-O-SULFOTRANSFERASE"/>
    <property type="match status" value="1"/>
</dbReference>
<keyword evidence="8" id="KW-0472">Membrane</keyword>
<evidence type="ECO:0000313" key="11">
    <source>
        <dbReference type="EMBL" id="KAG2469229.1"/>
    </source>
</evidence>
<dbReference type="InterPro" id="IPR009729">
    <property type="entry name" value="Gal-3-0_sulfotransfrase"/>
</dbReference>
<keyword evidence="6" id="KW-1133">Transmembrane helix</keyword>
<evidence type="ECO:0000256" key="5">
    <source>
        <dbReference type="ARBA" id="ARBA00022968"/>
    </source>
</evidence>
<evidence type="ECO:0000256" key="4">
    <source>
        <dbReference type="ARBA" id="ARBA00022692"/>
    </source>
</evidence>
<keyword evidence="12" id="KW-1185">Reference proteome</keyword>
<dbReference type="GO" id="GO:0001733">
    <property type="term" value="F:galactosylceramide sulfotransferase activity"/>
    <property type="evidence" value="ECO:0007669"/>
    <property type="project" value="InterPro"/>
</dbReference>
<dbReference type="Pfam" id="PF06990">
    <property type="entry name" value="Gal-3-0_sulfotr"/>
    <property type="match status" value="1"/>
</dbReference>
<dbReference type="EMBL" id="JAATIS010000220">
    <property type="protein sequence ID" value="KAG2469229.1"/>
    <property type="molecule type" value="Genomic_DNA"/>
</dbReference>
<organism evidence="11 12">
    <name type="scientific">Polypterus senegalus</name>
    <name type="common">Senegal bichir</name>
    <dbReference type="NCBI Taxonomy" id="55291"/>
    <lineage>
        <taxon>Eukaryota</taxon>
        <taxon>Metazoa</taxon>
        <taxon>Chordata</taxon>
        <taxon>Craniata</taxon>
        <taxon>Vertebrata</taxon>
        <taxon>Euteleostomi</taxon>
        <taxon>Actinopterygii</taxon>
        <taxon>Polypteriformes</taxon>
        <taxon>Polypteridae</taxon>
        <taxon>Polypterus</taxon>
    </lineage>
</organism>
<evidence type="ECO:0000256" key="1">
    <source>
        <dbReference type="ARBA" id="ARBA00004323"/>
    </source>
</evidence>
<evidence type="ECO:0000256" key="10">
    <source>
        <dbReference type="SAM" id="MobiDB-lite"/>
    </source>
</evidence>
<feature type="region of interest" description="Disordered" evidence="10">
    <location>
        <begin position="486"/>
        <end position="512"/>
    </location>
</feature>
<comment type="caution">
    <text evidence="11">The sequence shown here is derived from an EMBL/GenBank/DDBJ whole genome shotgun (WGS) entry which is preliminary data.</text>
</comment>
<sequence length="512" mass="59122">MLGGRFRRAPGELPRDFRHAGAWPMRECREPPGAHPGAYKRGCLPSFEAGVGWKQDEAEERVEAAREEGICYAVKAQNGKAERTIEKKQEMFATMNYREQEVKNGKPFHVGCSSFRHRSHHLSKTKHANIVFLKTHKTASTTVQNILFRFAERHNLTVALPIQACDHQFCYPRAFSSHFVHPHTMPAQVVTSHMRFNRSELQKFMPNDTLYITILREPTAMFESLFSYYNQYCLSFKRVPNGSLETFLADPHRYYRSDEKYSMYAHNTLLFDLGGNKDHNPLDGPYISAFIKEMEEVFSLVMISEYFDESLILLRHLLSWDLEDMLYVKLNMRTPESKFNLSSDLPSKIRKWNALDAKIYDYFNATFWKKLHTFGLNCVQKEVELLREAQDKLVRGCFGGGLPQLRSAAQIKNKELRPWQPSSKVDIVGYDLPSNISRSAASDPCLKLIMPEVQYTHLLLKSQSIRYRKKYPLRTPLVNSARAVRHHIPRSSSRGSAVPPRSILQQPKITSQ</sequence>
<feature type="compositionally biased region" description="Polar residues" evidence="10">
    <location>
        <begin position="503"/>
        <end position="512"/>
    </location>
</feature>
<keyword evidence="5" id="KW-0735">Signal-anchor</keyword>
<evidence type="ECO:0000256" key="6">
    <source>
        <dbReference type="ARBA" id="ARBA00022989"/>
    </source>
</evidence>
<evidence type="ECO:0000313" key="12">
    <source>
        <dbReference type="Proteomes" id="UP000886611"/>
    </source>
</evidence>
<reference evidence="11 12" key="1">
    <citation type="journal article" date="2021" name="Cell">
        <title>Tracing the genetic footprints of vertebrate landing in non-teleost ray-finned fishes.</title>
        <authorList>
            <person name="Bi X."/>
            <person name="Wang K."/>
            <person name="Yang L."/>
            <person name="Pan H."/>
            <person name="Jiang H."/>
            <person name="Wei Q."/>
            <person name="Fang M."/>
            <person name="Yu H."/>
            <person name="Zhu C."/>
            <person name="Cai Y."/>
            <person name="He Y."/>
            <person name="Gan X."/>
            <person name="Zeng H."/>
            <person name="Yu D."/>
            <person name="Zhu Y."/>
            <person name="Jiang H."/>
            <person name="Qiu Q."/>
            <person name="Yang H."/>
            <person name="Zhang Y.E."/>
            <person name="Wang W."/>
            <person name="Zhu M."/>
            <person name="He S."/>
            <person name="Zhang G."/>
        </authorList>
    </citation>
    <scope>NUCLEOTIDE SEQUENCE [LARGE SCALE GENOMIC DNA]</scope>
    <source>
        <strain evidence="11">Bchr_013</strain>
    </source>
</reference>
<evidence type="ECO:0000256" key="8">
    <source>
        <dbReference type="ARBA" id="ARBA00023136"/>
    </source>
</evidence>
<evidence type="ECO:0000256" key="3">
    <source>
        <dbReference type="ARBA" id="ARBA00022679"/>
    </source>
</evidence>
<accession>A0A8X8BWG4</accession>
<keyword evidence="3" id="KW-0808">Transferase</keyword>
<dbReference type="InterPro" id="IPR027417">
    <property type="entry name" value="P-loop_NTPase"/>
</dbReference>
<feature type="non-terminal residue" evidence="11">
    <location>
        <position position="1"/>
    </location>
</feature>
<dbReference type="PANTHER" id="PTHR14647:SF83">
    <property type="entry name" value="GALACTOSE-3-O-SULFOTRANSFERASE 3"/>
    <property type="match status" value="1"/>
</dbReference>
<keyword evidence="7" id="KW-0333">Golgi apparatus</keyword>
<dbReference type="AlphaFoldDB" id="A0A8X8BWG4"/>
<name>A0A8X8BWG4_POLSE</name>
<feature type="non-terminal residue" evidence="11">
    <location>
        <position position="512"/>
    </location>
</feature>
<comment type="subcellular location">
    <subcellularLocation>
        <location evidence="1">Golgi apparatus membrane</location>
        <topology evidence="1">Single-pass type II membrane protein</topology>
    </subcellularLocation>
</comment>
<evidence type="ECO:0000256" key="9">
    <source>
        <dbReference type="ARBA" id="ARBA00023180"/>
    </source>
</evidence>
<evidence type="ECO:0000256" key="2">
    <source>
        <dbReference type="ARBA" id="ARBA00008124"/>
    </source>
</evidence>
<dbReference type="SUPFAM" id="SSF52540">
    <property type="entry name" value="P-loop containing nucleoside triphosphate hydrolases"/>
    <property type="match status" value="1"/>
</dbReference>
<comment type="similarity">
    <text evidence="2">Belongs to the galactose-3-O-sulfotransferase family.</text>
</comment>